<protein>
    <recommendedName>
        <fullName evidence="4">Copper amine oxidase-like N-terminal domain-containing protein</fullName>
    </recommendedName>
</protein>
<gene>
    <name evidence="2" type="ORF">ACFSB2_08880</name>
</gene>
<evidence type="ECO:0008006" key="4">
    <source>
        <dbReference type="Google" id="ProtNLM"/>
    </source>
</evidence>
<feature type="signal peptide" evidence="1">
    <location>
        <begin position="1"/>
        <end position="25"/>
    </location>
</feature>
<keyword evidence="3" id="KW-1185">Reference proteome</keyword>
<accession>A0ABW4JHA2</accession>
<comment type="caution">
    <text evidence="2">The sequence shown here is derived from an EMBL/GenBank/DDBJ whole genome shotgun (WGS) entry which is preliminary data.</text>
</comment>
<feature type="chain" id="PRO_5047030360" description="Copper amine oxidase-like N-terminal domain-containing protein" evidence="1">
    <location>
        <begin position="26"/>
        <end position="470"/>
    </location>
</feature>
<evidence type="ECO:0000313" key="3">
    <source>
        <dbReference type="Proteomes" id="UP001597079"/>
    </source>
</evidence>
<proteinExistence type="predicted"/>
<sequence>MKKSSRILLSTMVVCISGYVPAVHAKMIQTVYTAPTQLVLNGKDESNPVHLVRRESVKSEPTSWLPIWYLFGTLTNLSIHSTWNGHDWNLTLPSSMPVDWSNPPKKSTNSSDVSIEINGTPVEYAPRYAYRDSSGHKMTSYIPIWYLMQALKRVGITSTWDGTSWSMTTEESTPHATKLQVVKDFVNTLHMSPDTSGSNPYDDVSAADWPYVNAVIQKGYFTADSGSHFGSTDAVNVETVDHAYQLYVGIPDSDITWNAGGNTVAWANAVELNQGVGTGILTNASETQLMSNLSALYHGYSENSNGTYRLWFQPYDAKVAFAHNPDVTAAMASSGQANTFSLADQITFSVQGNGKLTFVLPWLSDQNKMEITCGSLYNPSGNHTEYSLDQGGTWHQATGFYGFDSRDPGNGGTETNASEVWVQTEQHAELGISEIFPNHDITFVQTDLIPSSSAAIPQITDSSGQPVWKG</sequence>
<evidence type="ECO:0000313" key="2">
    <source>
        <dbReference type="EMBL" id="MFD1674810.1"/>
    </source>
</evidence>
<dbReference type="EMBL" id="JBHUCX010000021">
    <property type="protein sequence ID" value="MFD1674810.1"/>
    <property type="molecule type" value="Genomic_DNA"/>
</dbReference>
<keyword evidence="1" id="KW-0732">Signal</keyword>
<organism evidence="2 3">
    <name type="scientific">Alicyclobacillus fodiniaquatilis</name>
    <dbReference type="NCBI Taxonomy" id="1661150"/>
    <lineage>
        <taxon>Bacteria</taxon>
        <taxon>Bacillati</taxon>
        <taxon>Bacillota</taxon>
        <taxon>Bacilli</taxon>
        <taxon>Bacillales</taxon>
        <taxon>Alicyclobacillaceae</taxon>
        <taxon>Alicyclobacillus</taxon>
    </lineage>
</organism>
<name>A0ABW4JHA2_9BACL</name>
<reference evidence="3" key="1">
    <citation type="journal article" date="2019" name="Int. J. Syst. Evol. Microbiol.">
        <title>The Global Catalogue of Microorganisms (GCM) 10K type strain sequencing project: providing services to taxonomists for standard genome sequencing and annotation.</title>
        <authorList>
            <consortium name="The Broad Institute Genomics Platform"/>
            <consortium name="The Broad Institute Genome Sequencing Center for Infectious Disease"/>
            <person name="Wu L."/>
            <person name="Ma J."/>
        </authorList>
    </citation>
    <scope>NUCLEOTIDE SEQUENCE [LARGE SCALE GENOMIC DNA]</scope>
    <source>
        <strain evidence="3">CGMCC 1.12286</strain>
    </source>
</reference>
<dbReference type="Proteomes" id="UP001597079">
    <property type="component" value="Unassembled WGS sequence"/>
</dbReference>
<evidence type="ECO:0000256" key="1">
    <source>
        <dbReference type="SAM" id="SignalP"/>
    </source>
</evidence>
<dbReference type="RefSeq" id="WP_377942680.1">
    <property type="nucleotide sequence ID" value="NZ_JBHUCX010000021.1"/>
</dbReference>